<dbReference type="Pfam" id="PF12937">
    <property type="entry name" value="F-box-like"/>
    <property type="match status" value="1"/>
</dbReference>
<evidence type="ECO:0000259" key="2">
    <source>
        <dbReference type="Pfam" id="PF12937"/>
    </source>
</evidence>
<evidence type="ECO:0000313" key="3">
    <source>
        <dbReference type="EMBL" id="KAK9809596.1"/>
    </source>
</evidence>
<dbReference type="AlphaFoldDB" id="A0AAW1PM36"/>
<reference evidence="3 4" key="1">
    <citation type="journal article" date="2024" name="Nat. Commun.">
        <title>Phylogenomics reveals the evolutionary origins of lichenization in chlorophyte algae.</title>
        <authorList>
            <person name="Puginier C."/>
            <person name="Libourel C."/>
            <person name="Otte J."/>
            <person name="Skaloud P."/>
            <person name="Haon M."/>
            <person name="Grisel S."/>
            <person name="Petersen M."/>
            <person name="Berrin J.G."/>
            <person name="Delaux P.M."/>
            <person name="Dal Grande F."/>
            <person name="Keller J."/>
        </authorList>
    </citation>
    <scope>NUCLEOTIDE SEQUENCE [LARGE SCALE GENOMIC DNA]</scope>
    <source>
        <strain evidence="3 4">SAG 2036</strain>
    </source>
</reference>
<dbReference type="EMBL" id="JALJOQ010000018">
    <property type="protein sequence ID" value="KAK9809596.1"/>
    <property type="molecule type" value="Genomic_DNA"/>
</dbReference>
<evidence type="ECO:0000313" key="4">
    <source>
        <dbReference type="Proteomes" id="UP001465755"/>
    </source>
</evidence>
<accession>A0AAW1PM36</accession>
<keyword evidence="4" id="KW-1185">Reference proteome</keyword>
<dbReference type="Proteomes" id="UP001465755">
    <property type="component" value="Unassembled WGS sequence"/>
</dbReference>
<comment type="caution">
    <text evidence="3">The sequence shown here is derived from an EMBL/GenBank/DDBJ whole genome shotgun (WGS) entry which is preliminary data.</text>
</comment>
<proteinExistence type="predicted"/>
<protein>
    <recommendedName>
        <fullName evidence="2">F-box domain-containing protein</fullName>
    </recommendedName>
</protein>
<feature type="region of interest" description="Disordered" evidence="1">
    <location>
        <begin position="1"/>
        <end position="29"/>
    </location>
</feature>
<feature type="compositionally biased region" description="Basic residues" evidence="1">
    <location>
        <begin position="1"/>
        <end position="10"/>
    </location>
</feature>
<sequence length="78" mass="8131">MAKRGTRSSSRRPAPARPPTHDTGAGSSATFGSVCSLLAPSILPYLPLRALASLACTCSSIRSVVYEQSDLWSSAGLH</sequence>
<evidence type="ECO:0000256" key="1">
    <source>
        <dbReference type="SAM" id="MobiDB-lite"/>
    </source>
</evidence>
<dbReference type="InterPro" id="IPR036047">
    <property type="entry name" value="F-box-like_dom_sf"/>
</dbReference>
<organism evidence="3 4">
    <name type="scientific">Symbiochloris irregularis</name>
    <dbReference type="NCBI Taxonomy" id="706552"/>
    <lineage>
        <taxon>Eukaryota</taxon>
        <taxon>Viridiplantae</taxon>
        <taxon>Chlorophyta</taxon>
        <taxon>core chlorophytes</taxon>
        <taxon>Trebouxiophyceae</taxon>
        <taxon>Trebouxiales</taxon>
        <taxon>Trebouxiaceae</taxon>
        <taxon>Symbiochloris</taxon>
    </lineage>
</organism>
<gene>
    <name evidence="3" type="ORF">WJX73_006251</name>
</gene>
<feature type="domain" description="F-box" evidence="2">
    <location>
        <begin position="41"/>
        <end position="74"/>
    </location>
</feature>
<dbReference type="SUPFAM" id="SSF81383">
    <property type="entry name" value="F-box domain"/>
    <property type="match status" value="1"/>
</dbReference>
<name>A0AAW1PM36_9CHLO</name>
<dbReference type="InterPro" id="IPR001810">
    <property type="entry name" value="F-box_dom"/>
</dbReference>